<evidence type="ECO:0000313" key="1">
    <source>
        <dbReference type="EMBL" id="CAB4153432.1"/>
    </source>
</evidence>
<name>A0A6J5N3X0_9CAUD</name>
<accession>A0A6J5N3X0</accession>
<proteinExistence type="predicted"/>
<organism evidence="1">
    <name type="scientific">uncultured Caudovirales phage</name>
    <dbReference type="NCBI Taxonomy" id="2100421"/>
    <lineage>
        <taxon>Viruses</taxon>
        <taxon>Duplodnaviria</taxon>
        <taxon>Heunggongvirae</taxon>
        <taxon>Uroviricota</taxon>
        <taxon>Caudoviricetes</taxon>
        <taxon>Peduoviridae</taxon>
        <taxon>Maltschvirus</taxon>
        <taxon>Maltschvirus maltsch</taxon>
    </lineage>
</organism>
<protein>
    <submittedName>
        <fullName evidence="1">Uncharacterized protein</fullName>
    </submittedName>
</protein>
<dbReference type="EMBL" id="LR796594">
    <property type="protein sequence ID" value="CAB4153432.1"/>
    <property type="molecule type" value="Genomic_DNA"/>
</dbReference>
<reference evidence="1" key="1">
    <citation type="submission" date="2020-04" db="EMBL/GenBank/DDBJ databases">
        <authorList>
            <person name="Chiriac C."/>
            <person name="Salcher M."/>
            <person name="Ghai R."/>
            <person name="Kavagutti S V."/>
        </authorList>
    </citation>
    <scope>NUCLEOTIDE SEQUENCE</scope>
</reference>
<gene>
    <name evidence="1" type="ORF">UFOVP622_40</name>
</gene>
<sequence>MFKVLILPVIGIVLVLQFRSQSLIDDTQSKESKTYNVVERESSFYIDTNGIENEYINSNQIINKYEY</sequence>